<keyword evidence="1" id="KW-0472">Membrane</keyword>
<evidence type="ECO:0000313" key="2">
    <source>
        <dbReference type="EMBL" id="QGN16286.1"/>
    </source>
</evidence>
<reference evidence="2 3" key="1">
    <citation type="submission" date="2016-03" db="EMBL/GenBank/DDBJ databases">
        <title>How can Kluyveromyces marxianus grow so fast - potential evolutionary course in Saccharomyces Complex revealed by comparative genomics.</title>
        <authorList>
            <person name="Mo W."/>
            <person name="Lu W."/>
            <person name="Yang X."/>
            <person name="Qi J."/>
            <person name="Lv H."/>
        </authorList>
    </citation>
    <scope>NUCLEOTIDE SEQUENCE [LARGE SCALE GENOMIC DNA]</scope>
    <source>
        <strain evidence="2 3">FIM1</strain>
    </source>
</reference>
<keyword evidence="3" id="KW-1185">Reference proteome</keyword>
<dbReference type="PANTHER" id="PTHR28019:SF2">
    <property type="entry name" value="CELL MEMBRANE PROTEIN YLR413W-RELATED"/>
    <property type="match status" value="1"/>
</dbReference>
<proteinExistence type="predicted"/>
<feature type="transmembrane region" description="Helical" evidence="1">
    <location>
        <begin position="183"/>
        <end position="205"/>
    </location>
</feature>
<sequence>MNVLTLFGSFFITLFSFILAILVCFGSTTNDSPLNRIYAAQLDISNINFSTLLNIDIPKSGIPSLDNLDVPSYFNLGIWSYCMANSEKKIYQCTKPAGIRDFNLQRLLEDNFDNNEVTQLVGSIIQMAIPKDLKDDMDLYNSLMRCMAVTLVIGIALMGLAVIVNVIRWLVHRPFINLVGRVLALLSFLSMGISAGTSTGTYVLIKNILKDNYKEYGIKLTLGRNFYALLWASVVGCLANFVFWIFTRQNNNRPFLMRQLPTAPIVEEKY</sequence>
<accession>A0ABX6EVN8</accession>
<dbReference type="Gene3D" id="1.20.140.150">
    <property type="match status" value="1"/>
</dbReference>
<evidence type="ECO:0000256" key="1">
    <source>
        <dbReference type="SAM" id="Phobius"/>
    </source>
</evidence>
<dbReference type="Pfam" id="PF06687">
    <property type="entry name" value="SUR7"/>
    <property type="match status" value="1"/>
</dbReference>
<dbReference type="PANTHER" id="PTHR28019">
    <property type="entry name" value="CELL MEMBRANE PROTEIN YLR413W-RELATED"/>
    <property type="match status" value="1"/>
</dbReference>
<gene>
    <name evidence="2" type="primary">PUN1</name>
    <name evidence="2" type="ORF">FIM1_2991</name>
</gene>
<feature type="transmembrane region" description="Helical" evidence="1">
    <location>
        <begin position="226"/>
        <end position="246"/>
    </location>
</feature>
<feature type="transmembrane region" description="Helical" evidence="1">
    <location>
        <begin position="147"/>
        <end position="171"/>
    </location>
</feature>
<dbReference type="Proteomes" id="UP000422736">
    <property type="component" value="Chromosome 4"/>
</dbReference>
<dbReference type="InterPro" id="IPR009571">
    <property type="entry name" value="SUR7/Rim9-like_fungi"/>
</dbReference>
<keyword evidence="1" id="KW-0812">Transmembrane</keyword>
<feature type="transmembrane region" description="Helical" evidence="1">
    <location>
        <begin position="6"/>
        <end position="26"/>
    </location>
</feature>
<evidence type="ECO:0000313" key="3">
    <source>
        <dbReference type="Proteomes" id="UP000422736"/>
    </source>
</evidence>
<keyword evidence="1" id="KW-1133">Transmembrane helix</keyword>
<dbReference type="EMBL" id="CP015057">
    <property type="protein sequence ID" value="QGN16286.1"/>
    <property type="molecule type" value="Genomic_DNA"/>
</dbReference>
<name>A0ABX6EVN8_KLUMA</name>
<organism evidence="2 3">
    <name type="scientific">Kluyveromyces marxianus</name>
    <name type="common">Yeast</name>
    <name type="synonym">Candida kefyr</name>
    <dbReference type="NCBI Taxonomy" id="4911"/>
    <lineage>
        <taxon>Eukaryota</taxon>
        <taxon>Fungi</taxon>
        <taxon>Dikarya</taxon>
        <taxon>Ascomycota</taxon>
        <taxon>Saccharomycotina</taxon>
        <taxon>Saccharomycetes</taxon>
        <taxon>Saccharomycetales</taxon>
        <taxon>Saccharomycetaceae</taxon>
        <taxon>Kluyveromyces</taxon>
    </lineage>
</organism>
<protein>
    <submittedName>
        <fullName evidence="2">Cell membrane protein YLR414C</fullName>
    </submittedName>
</protein>
<dbReference type="InterPro" id="IPR052413">
    <property type="entry name" value="SUR7_domain"/>
</dbReference>